<dbReference type="PANTHER" id="PTHR40018">
    <property type="entry name" value="[PSI+] INDUCTION PROTEIN 2"/>
    <property type="match status" value="1"/>
</dbReference>
<evidence type="ECO:0000313" key="3">
    <source>
        <dbReference type="Proteomes" id="UP001642501"/>
    </source>
</evidence>
<evidence type="ECO:0000313" key="2">
    <source>
        <dbReference type="EMBL" id="CAK7263044.1"/>
    </source>
</evidence>
<sequence>MPSIDIAMARSVATKRTLLDVFASAMGPVLHSRDDSYVSDKITDVKTAFSSWGNCMQADFCKWPVIAVIIVGGLVLLSICCGDCCGCCDPPRGKRNKYLDEPYIPPHQGYRPEAPMATSLPYKPPVQSTPQYANFDVSKTAGHEDALPAMPSWETANSKKVYLEEEVEMDNLKKPDGTGQSAPLLNTNAGNMTPGHNTPSPLNSPSPVNHYGPPHSPGINSPMGPGGPQAVDNGFMAAGAMPPMSSAGSASGSGPYGRGGPGYSNSQPSSVADYGAEMPGNDSYGGYGPGGAMGPGRQTPRPYNNINGNPQPGYGGPRRPHPNQQGGGAGGGGYYDDYRRNGNNTPPSYGNMMDRRAPRVPEIGGMDNRSPRIPDIGMMDNRSPRIPDVGGMDSRSAYNPDNRSPRIPDVGGMDARSTHISELPSEPSSLGRYASPAPFGDSSPRPPANGRPPVNAMKPMSSMGSMNSSSSGMMNTNTTGGGRSPPPRRPYPGPAMDNASTGYDNVHNTNNVNNVNDYPAEMPASPTIQNSGGFDFLGDQGSRPSARPQNSYGSSGHGSRPLNQSSASPPPLQQPQPQRAGYQEHSQYRAYRN</sequence>
<reference evidence="2 3" key="1">
    <citation type="submission" date="2024-01" db="EMBL/GenBank/DDBJ databases">
        <authorList>
            <person name="Allen C."/>
            <person name="Tagirdzhanova G."/>
        </authorList>
    </citation>
    <scope>NUCLEOTIDE SEQUENCE [LARGE SCALE GENOMIC DNA]</scope>
    <source>
        <strain evidence="2 3">CBS 573.63</strain>
    </source>
</reference>
<proteinExistence type="predicted"/>
<name>A0ABP0D4B4_9PEZI</name>
<dbReference type="EMBL" id="CAWUOM010000003">
    <property type="protein sequence ID" value="CAK7263044.1"/>
    <property type="molecule type" value="Genomic_DNA"/>
</dbReference>
<evidence type="ECO:0008006" key="4">
    <source>
        <dbReference type="Google" id="ProtNLM"/>
    </source>
</evidence>
<comment type="caution">
    <text evidence="2">The sequence shown here is derived from an EMBL/GenBank/DDBJ whole genome shotgun (WGS) entry which is preliminary data.</text>
</comment>
<protein>
    <recommendedName>
        <fullName evidence="4">Fibroin-3 related protein</fullName>
    </recommendedName>
</protein>
<feature type="compositionally biased region" description="Low complexity" evidence="1">
    <location>
        <begin position="236"/>
        <end position="253"/>
    </location>
</feature>
<keyword evidence="3" id="KW-1185">Reference proteome</keyword>
<dbReference type="PANTHER" id="PTHR40018:SF1">
    <property type="entry name" value="[PSI+] INDUCTION PROTEIN 2"/>
    <property type="match status" value="1"/>
</dbReference>
<feature type="compositionally biased region" description="Low complexity" evidence="1">
    <location>
        <begin position="505"/>
        <end position="516"/>
    </location>
</feature>
<feature type="compositionally biased region" description="Polar residues" evidence="1">
    <location>
        <begin position="178"/>
        <end position="207"/>
    </location>
</feature>
<organism evidence="2 3">
    <name type="scientific">Sporothrix epigloea</name>
    <dbReference type="NCBI Taxonomy" id="1892477"/>
    <lineage>
        <taxon>Eukaryota</taxon>
        <taxon>Fungi</taxon>
        <taxon>Dikarya</taxon>
        <taxon>Ascomycota</taxon>
        <taxon>Pezizomycotina</taxon>
        <taxon>Sordariomycetes</taxon>
        <taxon>Sordariomycetidae</taxon>
        <taxon>Ophiostomatales</taxon>
        <taxon>Ophiostomataceae</taxon>
        <taxon>Sporothrix</taxon>
    </lineage>
</organism>
<feature type="compositionally biased region" description="Pro residues" evidence="1">
    <location>
        <begin position="484"/>
        <end position="493"/>
    </location>
</feature>
<feature type="region of interest" description="Disordered" evidence="1">
    <location>
        <begin position="172"/>
        <end position="593"/>
    </location>
</feature>
<feature type="compositionally biased region" description="Polar residues" evidence="1">
    <location>
        <begin position="301"/>
        <end position="310"/>
    </location>
</feature>
<dbReference type="InterPro" id="IPR037504">
    <property type="entry name" value="PSI_induc_2"/>
</dbReference>
<dbReference type="Proteomes" id="UP001642501">
    <property type="component" value="Unassembled WGS sequence"/>
</dbReference>
<feature type="compositionally biased region" description="Low complexity" evidence="1">
    <location>
        <begin position="460"/>
        <end position="478"/>
    </location>
</feature>
<feature type="compositionally biased region" description="Gly residues" evidence="1">
    <location>
        <begin position="325"/>
        <end position="334"/>
    </location>
</feature>
<gene>
    <name evidence="2" type="ORF">SEPCBS57363_000368</name>
</gene>
<accession>A0ABP0D4B4</accession>
<feature type="compositionally biased region" description="Gly residues" evidence="1">
    <location>
        <begin position="283"/>
        <end position="294"/>
    </location>
</feature>
<evidence type="ECO:0000256" key="1">
    <source>
        <dbReference type="SAM" id="MobiDB-lite"/>
    </source>
</evidence>